<sequence length="120" mass="13071">MFSVQIRLPVALGAFLMAMLPAVCGAAEVYEKPPDRAVPPVALFSQPFCPGCEAAKDYFHTNDIPYVEFDIVASTQARTTFERLGGRGTPLLLIDGHRVHGFSIPVVEQRLQAAGLLEEN</sequence>
<dbReference type="PROSITE" id="PS51354">
    <property type="entry name" value="GLUTAREDOXIN_2"/>
    <property type="match status" value="1"/>
</dbReference>
<name>A0ABT5YCZ1_9GAMM</name>
<reference evidence="3" key="1">
    <citation type="submission" date="2022-07" db="EMBL/GenBank/DDBJ databases">
        <title>Marinobacter iranensis a new bacterium isolate from a hipersaline lake in Iran.</title>
        <authorList>
            <person name="Mohammad A.M.A."/>
            <person name="Cristina S.-P."/>
            <person name="Antonio V."/>
        </authorList>
    </citation>
    <scope>NUCLEOTIDE SEQUENCE</scope>
    <source>
        <strain evidence="3">71-i</strain>
    </source>
</reference>
<proteinExistence type="predicted"/>
<evidence type="ECO:0000259" key="2">
    <source>
        <dbReference type="Pfam" id="PF00462"/>
    </source>
</evidence>
<accession>A0ABT5YCZ1</accession>
<feature type="signal peptide" evidence="1">
    <location>
        <begin position="1"/>
        <end position="26"/>
    </location>
</feature>
<dbReference type="InterPro" id="IPR002109">
    <property type="entry name" value="Glutaredoxin"/>
</dbReference>
<dbReference type="SUPFAM" id="SSF52833">
    <property type="entry name" value="Thioredoxin-like"/>
    <property type="match status" value="1"/>
</dbReference>
<comment type="caution">
    <text evidence="3">The sequence shown here is derived from an EMBL/GenBank/DDBJ whole genome shotgun (WGS) entry which is preliminary data.</text>
</comment>
<feature type="domain" description="Glutaredoxin" evidence="2">
    <location>
        <begin position="41"/>
        <end position="98"/>
    </location>
</feature>
<evidence type="ECO:0000313" key="4">
    <source>
        <dbReference type="Proteomes" id="UP001143391"/>
    </source>
</evidence>
<dbReference type="Pfam" id="PF00462">
    <property type="entry name" value="Glutaredoxin"/>
    <property type="match status" value="1"/>
</dbReference>
<organism evidence="3 4">
    <name type="scientific">Marinobacter iranensis</name>
    <dbReference type="NCBI Taxonomy" id="2962607"/>
    <lineage>
        <taxon>Bacteria</taxon>
        <taxon>Pseudomonadati</taxon>
        <taxon>Pseudomonadota</taxon>
        <taxon>Gammaproteobacteria</taxon>
        <taxon>Pseudomonadales</taxon>
        <taxon>Marinobacteraceae</taxon>
        <taxon>Marinobacter</taxon>
    </lineage>
</organism>
<dbReference type="Gene3D" id="3.40.30.10">
    <property type="entry name" value="Glutaredoxin"/>
    <property type="match status" value="1"/>
</dbReference>
<dbReference type="RefSeq" id="WP_275707972.1">
    <property type="nucleotide sequence ID" value="NZ_JANCMW010000010.1"/>
</dbReference>
<evidence type="ECO:0000313" key="3">
    <source>
        <dbReference type="EMBL" id="MDF0751563.1"/>
    </source>
</evidence>
<dbReference type="InterPro" id="IPR036249">
    <property type="entry name" value="Thioredoxin-like_sf"/>
</dbReference>
<dbReference type="Proteomes" id="UP001143391">
    <property type="component" value="Unassembled WGS sequence"/>
</dbReference>
<dbReference type="CDD" id="cd02976">
    <property type="entry name" value="NrdH"/>
    <property type="match status" value="1"/>
</dbReference>
<evidence type="ECO:0000256" key="1">
    <source>
        <dbReference type="SAM" id="SignalP"/>
    </source>
</evidence>
<gene>
    <name evidence="3" type="ORF">NLU14_15150</name>
</gene>
<keyword evidence="1" id="KW-0732">Signal</keyword>
<keyword evidence="4" id="KW-1185">Reference proteome</keyword>
<protein>
    <submittedName>
        <fullName evidence="3">Glutaredoxin family protein</fullName>
    </submittedName>
</protein>
<dbReference type="EMBL" id="JANCMW010000010">
    <property type="protein sequence ID" value="MDF0751563.1"/>
    <property type="molecule type" value="Genomic_DNA"/>
</dbReference>
<feature type="chain" id="PRO_5047061303" evidence="1">
    <location>
        <begin position="27"/>
        <end position="120"/>
    </location>
</feature>